<dbReference type="PIRSF" id="PIRSF026631">
    <property type="entry name" value="UCP026631"/>
    <property type="match status" value="1"/>
</dbReference>
<dbReference type="PANTHER" id="PTHR34473">
    <property type="entry name" value="UPF0699 TRANSMEMBRANE PROTEIN YDBS"/>
    <property type="match status" value="1"/>
</dbReference>
<evidence type="ECO:0000259" key="2">
    <source>
        <dbReference type="Pfam" id="PF03703"/>
    </source>
</evidence>
<evidence type="ECO:0000256" key="1">
    <source>
        <dbReference type="SAM" id="Phobius"/>
    </source>
</evidence>
<reference evidence="3" key="2">
    <citation type="submission" date="2021-04" db="EMBL/GenBank/DDBJ databases">
        <authorList>
            <person name="Gilroy R."/>
        </authorList>
    </citation>
    <scope>NUCLEOTIDE SEQUENCE</scope>
    <source>
        <strain evidence="3">3204</strain>
    </source>
</reference>
<name>A0A9D1ZL74_9LACO</name>
<feature type="transmembrane region" description="Helical" evidence="1">
    <location>
        <begin position="41"/>
        <end position="61"/>
    </location>
</feature>
<evidence type="ECO:0000313" key="3">
    <source>
        <dbReference type="EMBL" id="HIY92226.1"/>
    </source>
</evidence>
<feature type="transmembrane region" description="Helical" evidence="1">
    <location>
        <begin position="12"/>
        <end position="35"/>
    </location>
</feature>
<dbReference type="Proteomes" id="UP000824013">
    <property type="component" value="Unassembled WGS sequence"/>
</dbReference>
<dbReference type="PANTHER" id="PTHR34473:SF2">
    <property type="entry name" value="UPF0699 TRANSMEMBRANE PROTEIN YDBT"/>
    <property type="match status" value="1"/>
</dbReference>
<organism evidence="3 4">
    <name type="scientific">Candidatus Companilactobacillus pullicola</name>
    <dbReference type="NCBI Taxonomy" id="2838523"/>
    <lineage>
        <taxon>Bacteria</taxon>
        <taxon>Bacillati</taxon>
        <taxon>Bacillota</taxon>
        <taxon>Bacilli</taxon>
        <taxon>Lactobacillales</taxon>
        <taxon>Lactobacillaceae</taxon>
        <taxon>Companilactobacillus</taxon>
    </lineage>
</organism>
<feature type="transmembrane region" description="Helical" evidence="1">
    <location>
        <begin position="370"/>
        <end position="389"/>
    </location>
</feature>
<feature type="domain" description="YdbS-like PH" evidence="2">
    <location>
        <begin position="403"/>
        <end position="471"/>
    </location>
</feature>
<comment type="caution">
    <text evidence="3">The sequence shown here is derived from an EMBL/GenBank/DDBJ whole genome shotgun (WGS) entry which is preliminary data.</text>
</comment>
<sequence>MTSNPQRMHPISLLMFVYESIKKMAFPLIIVLLGIGRSLPLVWIVAVIVGLIVLIVALNLLSYLMFTYQILDDEIIIKSGVFVKKINHVPYDRIQNVTTNQWFFLKPFGLEELEIETAGQSEKAEVALKAVPDSLKKEINQLRNNDTVTVNSDRPQENIYTIAWRDLLKFSLTSPAFFSALLAVAAVYGKIKDVINDDLYQNVTSQMTHLGVLFITVGVLLILAVFYLISTLILISKYYHFQLVERNGQLEMTRGLFQSIKTSISMKRIQAVVIKQPLLRSFLKIATIQLVIVSNSTEGDTEKDIVIMPVIATNRIEKFLKQFLPQVPVTKITSKPLGWTYYYELRNATLWAIPTIGFLVWIAFPNPWLVTGVVILGLFFWYVPAILVAKRSKVQILNEEFLVLQNNRFMTKEVNYIPKSRIQYMERRSSLWLDHKGLASLLIYVRCGNSQRTFAISYQDERDVSSVWNWYKS</sequence>
<dbReference type="EMBL" id="DXCM01000031">
    <property type="protein sequence ID" value="HIY92226.1"/>
    <property type="molecule type" value="Genomic_DNA"/>
</dbReference>
<dbReference type="AlphaFoldDB" id="A0A9D1ZL74"/>
<feature type="domain" description="YdbS-like PH" evidence="2">
    <location>
        <begin position="63"/>
        <end position="133"/>
    </location>
</feature>
<gene>
    <name evidence="3" type="ORF">H9820_04700</name>
</gene>
<keyword evidence="1" id="KW-0472">Membrane</keyword>
<keyword evidence="1" id="KW-1133">Transmembrane helix</keyword>
<protein>
    <submittedName>
        <fullName evidence="3">PH domain-containing protein</fullName>
    </submittedName>
</protein>
<proteinExistence type="predicted"/>
<feature type="transmembrane region" description="Helical" evidence="1">
    <location>
        <begin position="211"/>
        <end position="235"/>
    </location>
</feature>
<dbReference type="Pfam" id="PF03703">
    <property type="entry name" value="bPH_2"/>
    <property type="match status" value="3"/>
</dbReference>
<evidence type="ECO:0000313" key="4">
    <source>
        <dbReference type="Proteomes" id="UP000824013"/>
    </source>
</evidence>
<keyword evidence="1" id="KW-0812">Transmembrane</keyword>
<dbReference type="InterPro" id="IPR014529">
    <property type="entry name" value="UCP026631"/>
</dbReference>
<reference evidence="3" key="1">
    <citation type="journal article" date="2021" name="PeerJ">
        <title>Extensive microbial diversity within the chicken gut microbiome revealed by metagenomics and culture.</title>
        <authorList>
            <person name="Gilroy R."/>
            <person name="Ravi A."/>
            <person name="Getino M."/>
            <person name="Pursley I."/>
            <person name="Horton D.L."/>
            <person name="Alikhan N.F."/>
            <person name="Baker D."/>
            <person name="Gharbi K."/>
            <person name="Hall N."/>
            <person name="Watson M."/>
            <person name="Adriaenssens E.M."/>
            <person name="Foster-Nyarko E."/>
            <person name="Jarju S."/>
            <person name="Secka A."/>
            <person name="Antonio M."/>
            <person name="Oren A."/>
            <person name="Chaudhuri R.R."/>
            <person name="La Ragione R."/>
            <person name="Hildebrand F."/>
            <person name="Pallen M.J."/>
        </authorList>
    </citation>
    <scope>NUCLEOTIDE SEQUENCE</scope>
    <source>
        <strain evidence="3">3204</strain>
    </source>
</reference>
<accession>A0A9D1ZL74</accession>
<feature type="transmembrane region" description="Helical" evidence="1">
    <location>
        <begin position="345"/>
        <end position="364"/>
    </location>
</feature>
<dbReference type="InterPro" id="IPR005182">
    <property type="entry name" value="YdbS-like_PH"/>
</dbReference>
<feature type="domain" description="YdbS-like PH" evidence="2">
    <location>
        <begin position="238"/>
        <end position="319"/>
    </location>
</feature>
<feature type="transmembrane region" description="Helical" evidence="1">
    <location>
        <begin position="170"/>
        <end position="191"/>
    </location>
</feature>